<feature type="region of interest" description="Disordered" evidence="1">
    <location>
        <begin position="128"/>
        <end position="164"/>
    </location>
</feature>
<feature type="compositionally biased region" description="Basic and acidic residues" evidence="1">
    <location>
        <begin position="63"/>
        <end position="77"/>
    </location>
</feature>
<evidence type="ECO:0000313" key="2">
    <source>
        <dbReference type="EMBL" id="CAA9301204.1"/>
    </source>
</evidence>
<reference evidence="2" key="1">
    <citation type="submission" date="2020-02" db="EMBL/GenBank/DDBJ databases">
        <authorList>
            <person name="Meier V. D."/>
        </authorList>
    </citation>
    <scope>NUCLEOTIDE SEQUENCE</scope>
    <source>
        <strain evidence="2">AVDCRST_MAG89</strain>
    </source>
</reference>
<protein>
    <submittedName>
        <fullName evidence="2">Inner membrane protein</fullName>
    </submittedName>
</protein>
<dbReference type="AlphaFoldDB" id="A0A6J4KBC6"/>
<feature type="compositionally biased region" description="Basic residues" evidence="1">
    <location>
        <begin position="149"/>
        <end position="158"/>
    </location>
</feature>
<gene>
    <name evidence="2" type="ORF">AVDCRST_MAG89-482</name>
</gene>
<accession>A0A6J4KBC6</accession>
<organism evidence="2">
    <name type="scientific">uncultured Gemmatimonadota bacterium</name>
    <dbReference type="NCBI Taxonomy" id="203437"/>
    <lineage>
        <taxon>Bacteria</taxon>
        <taxon>Pseudomonadati</taxon>
        <taxon>Gemmatimonadota</taxon>
        <taxon>environmental samples</taxon>
    </lineage>
</organism>
<proteinExistence type="predicted"/>
<feature type="non-terminal residue" evidence="2">
    <location>
        <position position="1"/>
    </location>
</feature>
<name>A0A6J4KBC6_9BACT</name>
<evidence type="ECO:0000256" key="1">
    <source>
        <dbReference type="SAM" id="MobiDB-lite"/>
    </source>
</evidence>
<feature type="non-terminal residue" evidence="2">
    <location>
        <position position="164"/>
    </location>
</feature>
<sequence length="164" mass="17847">DTLASALHAGPPGRDGRRGGIRALLLLHPHRAHGAATRPRGARHAAGDRGRALALRGHGAGHPRGEPAVRAPREPHPAPRLHHRDLRVLRPEPPGVLGRPRRRPPGHRRGERDCVLRLVQRLQPVRHDGVLGAHGGPVRARAEQAALRGHLRGRHPRGDRRSLA</sequence>
<feature type="region of interest" description="Disordered" evidence="1">
    <location>
        <begin position="56"/>
        <end position="112"/>
    </location>
</feature>
<dbReference type="EMBL" id="CADCTV010000113">
    <property type="protein sequence ID" value="CAA9301204.1"/>
    <property type="molecule type" value="Genomic_DNA"/>
</dbReference>